<dbReference type="PROSITE" id="PS50889">
    <property type="entry name" value="S4"/>
    <property type="match status" value="1"/>
</dbReference>
<dbReference type="InterPro" id="IPR006224">
    <property type="entry name" value="PsdUridine_synth_RluA-like_CS"/>
</dbReference>
<sequence>MKNPQKKEALAEEATRNGELADYSANPRIALSVPGDCSGQRLDQVLARLLSQHSRSRLQNWIREGRVTVSGECVVEPRQKLWAGESIEVAEAPDERAESSAPEDIPLQVVYEDDCLIVLNKPVGLVVHPGNGNWSGTLLNALLHYAPQLDKVPRAGIVHRLDKDTSGLMVVAKTLEAQTDLVRQLQARSVKRCYQALVRGIVERAGSVDAPIGRHPTLRTSMAVVRTGKPARTHYRVLEPFLTCTLIECALETGRTHQIRVHMTSIGHPLVGDPTYGSGASRVPRLVEFPRQALHACRLSLLHPGTGKTMLWRSGLPDDMAALIDSVRLEAVTARAGECVSDEELADDWDNDDWGNYDDDDGPELMIVNGDGDDGDGDDGDGDDGDGDAEDDDEDLGEQ</sequence>
<keyword evidence="5" id="KW-0694">RNA-binding</keyword>
<dbReference type="PANTHER" id="PTHR21600:SF44">
    <property type="entry name" value="RIBOSOMAL LARGE SUBUNIT PSEUDOURIDINE SYNTHASE D"/>
    <property type="match status" value="1"/>
</dbReference>
<accession>A0A369XJB4</accession>
<reference evidence="9 10" key="1">
    <citation type="submission" date="2018-05" db="EMBL/GenBank/DDBJ databases">
        <title>Integrated omic analyses show evidence that a Ca. Accumulibacter phosphatis strain performs denitrification under micro-aerobic conditions.</title>
        <authorList>
            <person name="Camejo P.Y."/>
            <person name="Katherine M.D."/>
            <person name="Daniel N.R."/>
        </authorList>
    </citation>
    <scope>NUCLEOTIDE SEQUENCE [LARGE SCALE GENOMIC DNA]</scope>
    <source>
        <strain evidence="9">UW-LDO-IC</strain>
    </source>
</reference>
<dbReference type="InterPro" id="IPR006145">
    <property type="entry name" value="PsdUridine_synth_RsuA/RluA"/>
</dbReference>
<name>A0A369XJB4_9PROT</name>
<dbReference type="AlphaFoldDB" id="A0A369XJB4"/>
<comment type="catalytic activity">
    <reaction evidence="3">
        <text>uridine(1911/1915/1917) in 23S rRNA = pseudouridine(1911/1915/1917) in 23S rRNA</text>
        <dbReference type="Rhea" id="RHEA:42524"/>
        <dbReference type="Rhea" id="RHEA-COMP:10097"/>
        <dbReference type="Rhea" id="RHEA-COMP:10098"/>
        <dbReference type="ChEBI" id="CHEBI:65314"/>
        <dbReference type="ChEBI" id="CHEBI:65315"/>
        <dbReference type="EC" id="5.4.99.23"/>
    </reaction>
</comment>
<comment type="similarity">
    <text evidence="1 6">Belongs to the pseudouridine synthase RluA family.</text>
</comment>
<evidence type="ECO:0000259" key="8">
    <source>
        <dbReference type="SMART" id="SM00363"/>
    </source>
</evidence>
<feature type="domain" description="RNA-binding S4" evidence="8">
    <location>
        <begin position="40"/>
        <end position="106"/>
    </location>
</feature>
<dbReference type="GO" id="GO:0003723">
    <property type="term" value="F:RNA binding"/>
    <property type="evidence" value="ECO:0007669"/>
    <property type="project" value="UniProtKB-KW"/>
</dbReference>
<dbReference type="SUPFAM" id="SSF55120">
    <property type="entry name" value="Pseudouridine synthase"/>
    <property type="match status" value="1"/>
</dbReference>
<keyword evidence="2 6" id="KW-0413">Isomerase</keyword>
<dbReference type="EC" id="5.4.99.-" evidence="6"/>
<dbReference type="PANTHER" id="PTHR21600">
    <property type="entry name" value="MITOCHONDRIAL RNA PSEUDOURIDINE SYNTHASE"/>
    <property type="match status" value="1"/>
</dbReference>
<dbReference type="PROSITE" id="PS01129">
    <property type="entry name" value="PSI_RLU"/>
    <property type="match status" value="1"/>
</dbReference>
<dbReference type="SUPFAM" id="SSF55174">
    <property type="entry name" value="Alpha-L RNA-binding motif"/>
    <property type="match status" value="1"/>
</dbReference>
<dbReference type="InterPro" id="IPR050188">
    <property type="entry name" value="RluA_PseudoU_synthase"/>
</dbReference>
<evidence type="ECO:0000313" key="10">
    <source>
        <dbReference type="Proteomes" id="UP000253831"/>
    </source>
</evidence>
<dbReference type="CDD" id="cd02869">
    <property type="entry name" value="PseudoU_synth_RluA_like"/>
    <property type="match status" value="1"/>
</dbReference>
<dbReference type="GO" id="GO:0000455">
    <property type="term" value="P:enzyme-directed rRNA pseudouridine synthesis"/>
    <property type="evidence" value="ECO:0007669"/>
    <property type="project" value="TreeGrafter"/>
</dbReference>
<dbReference type="GO" id="GO:0160140">
    <property type="term" value="F:23S rRNA pseudouridine(1911/1915/1917) synthase activity"/>
    <property type="evidence" value="ECO:0007669"/>
    <property type="project" value="UniProtKB-EC"/>
</dbReference>
<comment type="caution">
    <text evidence="9">The sequence shown here is derived from an EMBL/GenBank/DDBJ whole genome shotgun (WGS) entry which is preliminary data.</text>
</comment>
<dbReference type="Gene3D" id="3.30.2350.10">
    <property type="entry name" value="Pseudouridine synthase"/>
    <property type="match status" value="1"/>
</dbReference>
<proteinExistence type="inferred from homology"/>
<dbReference type="SMART" id="SM00363">
    <property type="entry name" value="S4"/>
    <property type="match status" value="1"/>
</dbReference>
<dbReference type="NCBIfam" id="TIGR00005">
    <property type="entry name" value="rluA_subfam"/>
    <property type="match status" value="1"/>
</dbReference>
<protein>
    <recommendedName>
        <fullName evidence="6">Pseudouridine synthase</fullName>
        <ecNumber evidence="6">5.4.99.-</ecNumber>
    </recommendedName>
</protein>
<comment type="catalytic activity">
    <reaction evidence="6">
        <text>a uridine in RNA = a pseudouridine in RNA</text>
        <dbReference type="Rhea" id="RHEA:48348"/>
        <dbReference type="Rhea" id="RHEA-COMP:12068"/>
        <dbReference type="Rhea" id="RHEA-COMP:12069"/>
        <dbReference type="ChEBI" id="CHEBI:65314"/>
        <dbReference type="ChEBI" id="CHEBI:65315"/>
    </reaction>
</comment>
<evidence type="ECO:0000256" key="4">
    <source>
        <dbReference type="PIRSR" id="PIRSR606225-1"/>
    </source>
</evidence>
<feature type="active site" evidence="4">
    <location>
        <position position="162"/>
    </location>
</feature>
<dbReference type="EMBL" id="QPGA01000072">
    <property type="protein sequence ID" value="RDE48902.1"/>
    <property type="molecule type" value="Genomic_DNA"/>
</dbReference>
<feature type="compositionally biased region" description="Acidic residues" evidence="7">
    <location>
        <begin position="343"/>
        <end position="363"/>
    </location>
</feature>
<feature type="compositionally biased region" description="Acidic residues" evidence="7">
    <location>
        <begin position="371"/>
        <end position="399"/>
    </location>
</feature>
<dbReference type="CDD" id="cd00165">
    <property type="entry name" value="S4"/>
    <property type="match status" value="1"/>
</dbReference>
<evidence type="ECO:0000256" key="6">
    <source>
        <dbReference type="RuleBase" id="RU362028"/>
    </source>
</evidence>
<dbReference type="InterPro" id="IPR006225">
    <property type="entry name" value="PsdUridine_synth_RluC/D"/>
</dbReference>
<evidence type="ECO:0000313" key="9">
    <source>
        <dbReference type="EMBL" id="RDE48902.1"/>
    </source>
</evidence>
<feature type="region of interest" description="Disordered" evidence="7">
    <location>
        <begin position="343"/>
        <end position="399"/>
    </location>
</feature>
<dbReference type="Gene3D" id="3.10.290.10">
    <property type="entry name" value="RNA-binding S4 domain"/>
    <property type="match status" value="1"/>
</dbReference>
<evidence type="ECO:0000256" key="3">
    <source>
        <dbReference type="ARBA" id="ARBA00036882"/>
    </source>
</evidence>
<dbReference type="Pfam" id="PF01479">
    <property type="entry name" value="S4"/>
    <property type="match status" value="1"/>
</dbReference>
<dbReference type="Proteomes" id="UP000253831">
    <property type="component" value="Unassembled WGS sequence"/>
</dbReference>
<comment type="function">
    <text evidence="6">Responsible for synthesis of pseudouridine from uracil.</text>
</comment>
<dbReference type="Pfam" id="PF00849">
    <property type="entry name" value="PseudoU_synth_2"/>
    <property type="match status" value="1"/>
</dbReference>
<dbReference type="InterPro" id="IPR020103">
    <property type="entry name" value="PsdUridine_synth_cat_dom_sf"/>
</dbReference>
<dbReference type="NCBIfam" id="NF008385">
    <property type="entry name" value="PRK11180.1"/>
    <property type="match status" value="1"/>
</dbReference>
<organism evidence="9 10">
    <name type="scientific">Candidatus Accumulibacter meliphilus</name>
    <dbReference type="NCBI Taxonomy" id="2211374"/>
    <lineage>
        <taxon>Bacteria</taxon>
        <taxon>Pseudomonadati</taxon>
        <taxon>Pseudomonadota</taxon>
        <taxon>Betaproteobacteria</taxon>
        <taxon>Candidatus Accumulibacter</taxon>
    </lineage>
</organism>
<dbReference type="InterPro" id="IPR002942">
    <property type="entry name" value="S4_RNA-bd"/>
</dbReference>
<evidence type="ECO:0000256" key="1">
    <source>
        <dbReference type="ARBA" id="ARBA00010876"/>
    </source>
</evidence>
<gene>
    <name evidence="9" type="ORF">DVS81_19620</name>
</gene>
<evidence type="ECO:0000256" key="7">
    <source>
        <dbReference type="SAM" id="MobiDB-lite"/>
    </source>
</evidence>
<dbReference type="InterPro" id="IPR036986">
    <property type="entry name" value="S4_RNA-bd_sf"/>
</dbReference>
<evidence type="ECO:0000256" key="5">
    <source>
        <dbReference type="PROSITE-ProRule" id="PRU00182"/>
    </source>
</evidence>
<evidence type="ECO:0000256" key="2">
    <source>
        <dbReference type="ARBA" id="ARBA00023235"/>
    </source>
</evidence>